<comment type="similarity">
    <text evidence="1">Belongs to the methyltransferase superfamily.</text>
</comment>
<evidence type="ECO:0000313" key="5">
    <source>
        <dbReference type="EMBL" id="CUS24531.1"/>
    </source>
</evidence>
<gene>
    <name evidence="5" type="ORF">LAQU0_S17e01046g</name>
</gene>
<keyword evidence="6" id="KW-1185">Reference proteome</keyword>
<evidence type="ECO:0000259" key="4">
    <source>
        <dbReference type="Pfam" id="PF08241"/>
    </source>
</evidence>
<name>A0A0N7MMA2_9SACH</name>
<keyword evidence="3" id="KW-0808">Transferase</keyword>
<dbReference type="OrthoDB" id="10027013at2759"/>
<evidence type="ECO:0000313" key="6">
    <source>
        <dbReference type="Proteomes" id="UP000236544"/>
    </source>
</evidence>
<protein>
    <submittedName>
        <fullName evidence="5">LAQU0S17e01046g1_1</fullName>
    </submittedName>
</protein>
<keyword evidence="2" id="KW-0489">Methyltransferase</keyword>
<dbReference type="GO" id="GO:0032259">
    <property type="term" value="P:methylation"/>
    <property type="evidence" value="ECO:0007669"/>
    <property type="project" value="UniProtKB-KW"/>
</dbReference>
<organism evidence="5 6">
    <name type="scientific">Lachancea quebecensis</name>
    <dbReference type="NCBI Taxonomy" id="1654605"/>
    <lineage>
        <taxon>Eukaryota</taxon>
        <taxon>Fungi</taxon>
        <taxon>Dikarya</taxon>
        <taxon>Ascomycota</taxon>
        <taxon>Saccharomycotina</taxon>
        <taxon>Saccharomycetes</taxon>
        <taxon>Saccharomycetales</taxon>
        <taxon>Saccharomycetaceae</taxon>
        <taxon>Lachancea</taxon>
    </lineage>
</organism>
<accession>A0A0N7MMA2</accession>
<dbReference type="Proteomes" id="UP000236544">
    <property type="component" value="Unassembled WGS sequence"/>
</dbReference>
<dbReference type="Pfam" id="PF08241">
    <property type="entry name" value="Methyltransf_11"/>
    <property type="match status" value="1"/>
</dbReference>
<evidence type="ECO:0000256" key="3">
    <source>
        <dbReference type="ARBA" id="ARBA00022679"/>
    </source>
</evidence>
<feature type="domain" description="Methyltransferase type 11" evidence="4">
    <location>
        <begin position="41"/>
        <end position="141"/>
    </location>
</feature>
<dbReference type="PANTHER" id="PTHR44942:SF4">
    <property type="entry name" value="METHYLTRANSFERASE TYPE 11 DOMAIN-CONTAINING PROTEIN"/>
    <property type="match status" value="1"/>
</dbReference>
<proteinExistence type="inferred from homology"/>
<dbReference type="GO" id="GO:0008757">
    <property type="term" value="F:S-adenosylmethionine-dependent methyltransferase activity"/>
    <property type="evidence" value="ECO:0007669"/>
    <property type="project" value="InterPro"/>
</dbReference>
<dbReference type="CDD" id="cd02440">
    <property type="entry name" value="AdoMet_MTases"/>
    <property type="match status" value="1"/>
</dbReference>
<dbReference type="EMBL" id="LN890555">
    <property type="protein sequence ID" value="CUS24531.1"/>
    <property type="molecule type" value="Genomic_DNA"/>
</dbReference>
<dbReference type="PANTHER" id="PTHR44942">
    <property type="entry name" value="METHYLTRANSF_11 DOMAIN-CONTAINING PROTEIN"/>
    <property type="match status" value="1"/>
</dbReference>
<dbReference type="InterPro" id="IPR029063">
    <property type="entry name" value="SAM-dependent_MTases_sf"/>
</dbReference>
<dbReference type="Gene3D" id="3.40.50.150">
    <property type="entry name" value="Vaccinia Virus protein VP39"/>
    <property type="match status" value="1"/>
</dbReference>
<dbReference type="AlphaFoldDB" id="A0A0N7MMA2"/>
<sequence>MSLYRNGVIDPDKYQKYRITYPKNLYDAIMAHHAGQRLLAVDVGCGTGIGTFPLLEYFDTVVGCDPSAKMLATAAQMREKLPGASRRRVSFQQAAGEDISRLFGERTLDMITGGESIQYVKHSEFFRTAARLLKPGATLAFWFYADPVFVDYPKANAIFKHCAYEDEHSFAPLWPPEMDLVRNLGKSIEVPSHEFEMVYSEVNFPLRTNGAHSFRVSRQDCTLQDLRDLISTWSVYDAWKKNNKDSAEDVIDALIEKLKRGCGWDDDIKLNLEWETALYVARRRQT</sequence>
<dbReference type="SUPFAM" id="SSF53335">
    <property type="entry name" value="S-adenosyl-L-methionine-dependent methyltransferases"/>
    <property type="match status" value="1"/>
</dbReference>
<evidence type="ECO:0000256" key="2">
    <source>
        <dbReference type="ARBA" id="ARBA00022603"/>
    </source>
</evidence>
<dbReference type="InterPro" id="IPR013216">
    <property type="entry name" value="Methyltransf_11"/>
</dbReference>
<reference evidence="6" key="1">
    <citation type="submission" date="2015-10" db="EMBL/GenBank/DDBJ databases">
        <authorList>
            <person name="Devillers H."/>
        </authorList>
    </citation>
    <scope>NUCLEOTIDE SEQUENCE [LARGE SCALE GENOMIC DNA]</scope>
</reference>
<dbReference type="InterPro" id="IPR051052">
    <property type="entry name" value="Diverse_substrate_MTase"/>
</dbReference>
<evidence type="ECO:0000256" key="1">
    <source>
        <dbReference type="ARBA" id="ARBA00008361"/>
    </source>
</evidence>